<dbReference type="RefSeq" id="XP_016586343.1">
    <property type="nucleotide sequence ID" value="XM_016737224.1"/>
</dbReference>
<organism evidence="2 3">
    <name type="scientific">Sporothrix schenckii 1099-18</name>
    <dbReference type="NCBI Taxonomy" id="1397361"/>
    <lineage>
        <taxon>Eukaryota</taxon>
        <taxon>Fungi</taxon>
        <taxon>Dikarya</taxon>
        <taxon>Ascomycota</taxon>
        <taxon>Pezizomycotina</taxon>
        <taxon>Sordariomycetes</taxon>
        <taxon>Sordariomycetidae</taxon>
        <taxon>Ophiostomatales</taxon>
        <taxon>Ophiostomataceae</taxon>
        <taxon>Sporothrix</taxon>
    </lineage>
</organism>
<reference evidence="2 3" key="1">
    <citation type="journal article" date="2014" name="BMC Genomics">
        <title>Comparative genomics of the major fungal agents of human and animal Sporotrichosis: Sporothrix schenckii and Sporothrix brasiliensis.</title>
        <authorList>
            <person name="Teixeira M.M."/>
            <person name="de Almeida L.G."/>
            <person name="Kubitschek-Barreira P."/>
            <person name="Alves F.L."/>
            <person name="Kioshima E.S."/>
            <person name="Abadio A.K."/>
            <person name="Fernandes L."/>
            <person name="Derengowski L.S."/>
            <person name="Ferreira K.S."/>
            <person name="Souza R.C."/>
            <person name="Ruiz J.C."/>
            <person name="de Andrade N.C."/>
            <person name="Paes H.C."/>
            <person name="Nicola A.M."/>
            <person name="Albuquerque P."/>
            <person name="Gerber A.L."/>
            <person name="Martins V.P."/>
            <person name="Peconick L.D."/>
            <person name="Neto A.V."/>
            <person name="Chaucanez C.B."/>
            <person name="Silva P.A."/>
            <person name="Cunha O.L."/>
            <person name="de Oliveira F.F."/>
            <person name="dos Santos T.C."/>
            <person name="Barros A.L."/>
            <person name="Soares M.A."/>
            <person name="de Oliveira L.M."/>
            <person name="Marini M.M."/>
            <person name="Villalobos-Duno H."/>
            <person name="Cunha M.M."/>
            <person name="de Hoog S."/>
            <person name="da Silveira J.F."/>
            <person name="Henrissat B."/>
            <person name="Nino-Vega G.A."/>
            <person name="Cisalpino P.S."/>
            <person name="Mora-Montes H.M."/>
            <person name="Almeida S.R."/>
            <person name="Stajich J.E."/>
            <person name="Lopes-Bezerra L.M."/>
            <person name="Vasconcelos A.T."/>
            <person name="Felipe M.S."/>
        </authorList>
    </citation>
    <scope>NUCLEOTIDE SEQUENCE [LARGE SCALE GENOMIC DNA]</scope>
    <source>
        <strain evidence="2 3">1099-18</strain>
    </source>
</reference>
<evidence type="ECO:0000256" key="1">
    <source>
        <dbReference type="SAM" id="MobiDB-lite"/>
    </source>
</evidence>
<dbReference type="AlphaFoldDB" id="A0A0F2M1T5"/>
<dbReference type="KEGG" id="ssck:SPSK_11003"/>
<evidence type="ECO:0000313" key="3">
    <source>
        <dbReference type="Proteomes" id="UP000033710"/>
    </source>
</evidence>
<comment type="caution">
    <text evidence="2">The sequence shown here is derived from an EMBL/GenBank/DDBJ whole genome shotgun (WGS) entry which is preliminary data.</text>
</comment>
<dbReference type="EMBL" id="AXCR01000009">
    <property type="protein sequence ID" value="KJR83667.1"/>
    <property type="molecule type" value="Genomic_DNA"/>
</dbReference>
<dbReference type="Proteomes" id="UP000033710">
    <property type="component" value="Unassembled WGS sequence"/>
</dbReference>
<name>A0A0F2M1T5_SPOSC</name>
<dbReference type="VEuPathDB" id="FungiDB:SPSK_11003"/>
<sequence>MVQSSRDNVSRETIRAKAVLMDDVVTTARLERDSETQSTSTTQAWQSGPGLRLDYPGRLETKVETALAPNVGAEQWALDSGRPFGEELGDRLDEWNRCVGSDPT</sequence>
<evidence type="ECO:0000313" key="2">
    <source>
        <dbReference type="EMBL" id="KJR83667.1"/>
    </source>
</evidence>
<protein>
    <submittedName>
        <fullName evidence="2">Uncharacterized protein</fullName>
    </submittedName>
</protein>
<reference evidence="2 3" key="2">
    <citation type="journal article" date="2015" name="Eukaryot. Cell">
        <title>Asexual propagation of a virulent clone complex in a human and feline outbreak of sporotrichosis.</title>
        <authorList>
            <person name="Teixeira Mde M."/>
            <person name="Rodrigues A.M."/>
            <person name="Tsui C.K."/>
            <person name="de Almeida L.G."/>
            <person name="Van Diepeningen A.D."/>
            <person name="van den Ende B.G."/>
            <person name="Fernandes G.F."/>
            <person name="Kano R."/>
            <person name="Hamelin R.C."/>
            <person name="Lopes-Bezerra L.M."/>
            <person name="Vasconcelos A.T."/>
            <person name="de Hoog S."/>
            <person name="de Camargo Z.P."/>
            <person name="Felipe M.S."/>
        </authorList>
    </citation>
    <scope>NUCLEOTIDE SEQUENCE [LARGE SCALE GENOMIC DNA]</scope>
    <source>
        <strain evidence="2 3">1099-18</strain>
    </source>
</reference>
<proteinExistence type="predicted"/>
<dbReference type="GeneID" id="27672501"/>
<accession>A0A0F2M1T5</accession>
<gene>
    <name evidence="2" type="ORF">SPSK_11003</name>
</gene>
<feature type="region of interest" description="Disordered" evidence="1">
    <location>
        <begin position="30"/>
        <end position="51"/>
    </location>
</feature>
<feature type="compositionally biased region" description="Low complexity" evidence="1">
    <location>
        <begin position="36"/>
        <end position="47"/>
    </location>
</feature>